<dbReference type="GO" id="GO:0005634">
    <property type="term" value="C:nucleus"/>
    <property type="evidence" value="ECO:0007669"/>
    <property type="project" value="TreeGrafter"/>
</dbReference>
<dbReference type="InterPro" id="IPR002093">
    <property type="entry name" value="BRCA2_repeat"/>
</dbReference>
<accession>A0A1J1J7Y3</accession>
<dbReference type="Gene3D" id="2.40.50.140">
    <property type="entry name" value="Nucleic acid-binding proteins"/>
    <property type="match status" value="4"/>
</dbReference>
<feature type="domain" description="BRCA2 OB3" evidence="9">
    <location>
        <begin position="1189"/>
        <end position="1316"/>
    </location>
</feature>
<proteinExistence type="predicted"/>
<organism evidence="11 12">
    <name type="scientific">Clunio marinus</name>
    <dbReference type="NCBI Taxonomy" id="568069"/>
    <lineage>
        <taxon>Eukaryota</taxon>
        <taxon>Metazoa</taxon>
        <taxon>Ecdysozoa</taxon>
        <taxon>Arthropoda</taxon>
        <taxon>Hexapoda</taxon>
        <taxon>Insecta</taxon>
        <taxon>Pterygota</taxon>
        <taxon>Neoptera</taxon>
        <taxon>Endopterygota</taxon>
        <taxon>Diptera</taxon>
        <taxon>Nematocera</taxon>
        <taxon>Chironomoidea</taxon>
        <taxon>Chironomidae</taxon>
        <taxon>Clunio</taxon>
    </lineage>
</organism>
<keyword evidence="2" id="KW-0227">DNA damage</keyword>
<gene>
    <name evidence="11" type="ORF">CLUMA_CG021346</name>
</gene>
<dbReference type="PANTHER" id="PTHR11289">
    <property type="entry name" value="BREAST CANCER TYPE 2 SUSCEPTIBILITY PROTEIN BRCA2"/>
    <property type="match status" value="1"/>
</dbReference>
<keyword evidence="4" id="KW-0233">DNA recombination</keyword>
<dbReference type="InterPro" id="IPR015187">
    <property type="entry name" value="BRCA2_OB_1"/>
</dbReference>
<feature type="compositionally biased region" description="Polar residues" evidence="7">
    <location>
        <begin position="34"/>
        <end position="51"/>
    </location>
</feature>
<dbReference type="OrthoDB" id="21095at2759"/>
<dbReference type="PROSITE" id="PS50138">
    <property type="entry name" value="BRCA2_REPEAT"/>
    <property type="match status" value="2"/>
</dbReference>
<dbReference type="InterPro" id="IPR036315">
    <property type="entry name" value="BRCA2_hlx_sf"/>
</dbReference>
<sequence length="1412" mass="161722">MNSEFDTEQLFSTQTMQENFAEFFNENEIEIAATQENSQTSEESQIASSQCFDDYEETQQPPTQYEERQRLLNDPTIPSREKFSQHFLSQFHRLKKKEKSPPPPEVEISQEQIEMLEYARRCMIAHPDIDHTLRTPKNIQRPKDDMPEEIRNFCIKKGFLRASKVQEMLSQASSNRRHNEINFLTDDEDEIYGLTQAELEAKQRFGSPTTQNVLHNIEDVDSEMLAVVEEQELLCKSLGSLSQILESSAQAAEFIEATLSQSVNRNSQELDTTMIDLETLSDDDEDKNHLPCTEELEGDFIICPSQKTQLNAVEVVKHSDSLVSKSPEDHNMTGVNFLLDSSHEDDENELNLSSGFVSMLDGSDKVQPKFNGFGFASGKCNKLKEDTINRFKNVFHLEDQKMSLESGFEANAPCEDQQQFKTPSFSGFGFASGKSFQFNEDKMRKLKEKFDHENEIHDAEIEKNKLTEMKTPEVTFKVPSFVSSTPVTSKSNVGGFSIASGRNVQLKAETLKRFADAFDKEDEEIMKSNLKPPLKKNRLNFEASSPLPQSPLVMQSFRKGILQHSTPLATTSRGSKTSTITESQEISISKELFASIDDSDDNQSEDEEIEPKRKKTCIRLINKFNGSFDSNCSFDMNELESFEMQMKITEELKSLRRKAIEEMKILIKEKPHSECLPMLGSLRSKKSSENRRKLKNVVGNVQILNRHNITMRNVVEFMFEMRNYVSEEICVTDTNGIIIGDNSRLIFNDQSLVGLEEIKLSFLITPGIDPRLATDKWIENAFKMIIFKLAWLENSFEAFKKFELLSPENLLLQMKYRYEREIDRCERSAIKKIVEHDDVPCRRMVLKVFDIFPNPTGYELMLSDGWYLIKASTDAALVDVIDRGKIKIGTKLITSCAELIGCDECDPLDLPAHVRLKIHANSTRRTSWDTRMGFCETPTPICVPLDSILPTGGVIGRIKVVIVHVYPIVFVDSSEEKKIYRSERQQNRVQNKIEMNDFATYERAAHEVQKELASELNERIQELQSSKYKFEDLSPEAICDLLEFNDNNDDDDNDDKSSLKSFMTKEMLRKVQKIRDERRIKFTDRIREKIKENGKKISHLLRFRVVDASNPKKTGIVSWWSPTEDFLETVKEGKIVEILNTTAGVINDKEIHVTAGKSSCLKVLTSNLMSIDRFSKYFKTETNIGDITCDFTPPNDEFDAAFFVIQFETNQEKNLEKVYVADEHENMLCINFWSSIKDYAFEDVIVEGHAIFARNLQWRQSHAHEVIPQAFVNNETTIFITNPQKECQRSRLKQLTNAGGNLAEFMIKCINKIADIESTSKSIDKENKTRMKQFKVVSKEKPTIPKPDFSRIFPVNLPTKVKSTQKKENSSIDKGSGRKQLGMSRSVVKSMALRSSATSGKKPTTMKRPLFK</sequence>
<dbReference type="SUPFAM" id="SSF81872">
    <property type="entry name" value="BRCA2 helical domain"/>
    <property type="match status" value="1"/>
</dbReference>
<feature type="compositionally biased region" description="Polar residues" evidence="7">
    <location>
        <begin position="1393"/>
        <end position="1402"/>
    </location>
</feature>
<dbReference type="EMBL" id="CVRI01000075">
    <property type="protein sequence ID" value="CRL08503.1"/>
    <property type="molecule type" value="Genomic_DNA"/>
</dbReference>
<evidence type="ECO:0000256" key="3">
    <source>
        <dbReference type="ARBA" id="ARBA00023125"/>
    </source>
</evidence>
<dbReference type="InterPro" id="IPR012340">
    <property type="entry name" value="NA-bd_OB-fold"/>
</dbReference>
<protein>
    <submittedName>
        <fullName evidence="11">CLUMA_CG021346, isoform A</fullName>
    </submittedName>
</protein>
<feature type="domain" description="BRCA2 OB1" evidence="8">
    <location>
        <begin position="828"/>
        <end position="935"/>
    </location>
</feature>
<keyword evidence="6" id="KW-0175">Coiled coil</keyword>
<name>A0A1J1J7Y3_9DIPT</name>
<dbReference type="InterPro" id="IPR015188">
    <property type="entry name" value="BRCA2_OB_3"/>
</dbReference>
<evidence type="ECO:0000259" key="8">
    <source>
        <dbReference type="Pfam" id="PF09103"/>
    </source>
</evidence>
<evidence type="ECO:0000313" key="12">
    <source>
        <dbReference type="Proteomes" id="UP000183832"/>
    </source>
</evidence>
<dbReference type="GO" id="GO:0006355">
    <property type="term" value="P:regulation of DNA-templated transcription"/>
    <property type="evidence" value="ECO:0007669"/>
    <property type="project" value="TreeGrafter"/>
</dbReference>
<dbReference type="GO" id="GO:0003677">
    <property type="term" value="F:DNA binding"/>
    <property type="evidence" value="ECO:0007669"/>
    <property type="project" value="UniProtKB-KW"/>
</dbReference>
<dbReference type="InterPro" id="IPR015525">
    <property type="entry name" value="BRCA2"/>
</dbReference>
<keyword evidence="5" id="KW-0234">DNA repair</keyword>
<evidence type="ECO:0000256" key="6">
    <source>
        <dbReference type="SAM" id="Coils"/>
    </source>
</evidence>
<evidence type="ECO:0000256" key="1">
    <source>
        <dbReference type="ARBA" id="ARBA00022737"/>
    </source>
</evidence>
<dbReference type="GO" id="GO:0000724">
    <property type="term" value="P:double-strand break repair via homologous recombination"/>
    <property type="evidence" value="ECO:0007669"/>
    <property type="project" value="InterPro"/>
</dbReference>
<reference evidence="11 12" key="1">
    <citation type="submission" date="2015-04" db="EMBL/GenBank/DDBJ databases">
        <authorList>
            <person name="Syromyatnikov M.Y."/>
            <person name="Popov V.N."/>
        </authorList>
    </citation>
    <scope>NUCLEOTIDE SEQUENCE [LARGE SCALE GENOMIC DNA]</scope>
</reference>
<evidence type="ECO:0000259" key="9">
    <source>
        <dbReference type="Pfam" id="PF09104"/>
    </source>
</evidence>
<evidence type="ECO:0000256" key="4">
    <source>
        <dbReference type="ARBA" id="ARBA00023172"/>
    </source>
</evidence>
<keyword evidence="12" id="KW-1185">Reference proteome</keyword>
<evidence type="ECO:0000313" key="11">
    <source>
        <dbReference type="EMBL" id="CRL08503.1"/>
    </source>
</evidence>
<dbReference type="InterPro" id="IPR015252">
    <property type="entry name" value="BRCA2_hlx"/>
</dbReference>
<feature type="domain" description="Breast cancer type 2 susceptibility protein helical" evidence="10">
    <location>
        <begin position="669"/>
        <end position="825"/>
    </location>
</feature>
<evidence type="ECO:0000256" key="2">
    <source>
        <dbReference type="ARBA" id="ARBA00022763"/>
    </source>
</evidence>
<dbReference type="Pfam" id="PF09104">
    <property type="entry name" value="BRCA-2_OB3"/>
    <property type="match status" value="1"/>
</dbReference>
<dbReference type="Proteomes" id="UP000183832">
    <property type="component" value="Unassembled WGS sequence"/>
</dbReference>
<feature type="region of interest" description="Disordered" evidence="7">
    <location>
        <begin position="1360"/>
        <end position="1412"/>
    </location>
</feature>
<feature type="coiled-coil region" evidence="6">
    <location>
        <begin position="998"/>
        <end position="1026"/>
    </location>
</feature>
<dbReference type="SUPFAM" id="SSF50249">
    <property type="entry name" value="Nucleic acid-binding proteins"/>
    <property type="match status" value="3"/>
</dbReference>
<keyword evidence="3" id="KW-0238">DNA-binding</keyword>
<dbReference type="STRING" id="568069.A0A1J1J7Y3"/>
<feature type="region of interest" description="Disordered" evidence="7">
    <location>
        <begin position="32"/>
        <end position="67"/>
    </location>
</feature>
<dbReference type="PANTHER" id="PTHR11289:SF0">
    <property type="entry name" value="BREAST CANCER TYPE 2 SUSCEPTIBILITY PROTEIN"/>
    <property type="match status" value="1"/>
</dbReference>
<dbReference type="Pfam" id="PF09169">
    <property type="entry name" value="BRCA-2_helical"/>
    <property type="match status" value="1"/>
</dbReference>
<evidence type="ECO:0000256" key="5">
    <source>
        <dbReference type="ARBA" id="ARBA00023204"/>
    </source>
</evidence>
<dbReference type="Pfam" id="PF09103">
    <property type="entry name" value="BRCA-2_OB1"/>
    <property type="match status" value="1"/>
</dbReference>
<keyword evidence="1" id="KW-0677">Repeat</keyword>
<evidence type="ECO:0000256" key="7">
    <source>
        <dbReference type="SAM" id="MobiDB-lite"/>
    </source>
</evidence>
<evidence type="ECO:0000259" key="10">
    <source>
        <dbReference type="Pfam" id="PF09169"/>
    </source>
</evidence>